<dbReference type="Proteomes" id="UP001177023">
    <property type="component" value="Unassembled WGS sequence"/>
</dbReference>
<name>A0AA36CSX7_9BILA</name>
<feature type="non-terminal residue" evidence="4">
    <location>
        <position position="419"/>
    </location>
</feature>
<evidence type="ECO:0000313" key="5">
    <source>
        <dbReference type="Proteomes" id="UP001177023"/>
    </source>
</evidence>
<comment type="caution">
    <text evidence="4">The sequence shown here is derived from an EMBL/GenBank/DDBJ whole genome shotgun (WGS) entry which is preliminary data.</text>
</comment>
<sequence length="419" mass="47636">MEGVVSSHRCDKCGYETTFLGNMRRHCRRVHGGIMLTTPCRKRVVEKLLNAPTPDANGESSNGGFYCVGCNFELQEITMAAADFVEWQKALEDETNSRFAVRDSGATHKYLRCAQQPLNGDGSPMIKIQPGLVTCPAFIKTTLREQNVEVIFCDAHSHVPDVPKLSLRNSLIEDKIMDFLKTVFWRAYCKVFPGNKTLHLLCKWHVLKSLTRNLNRLKDKSLVKQMKDEFRILLNLTTRDALDAQIAKIQNTLDMKDEKSYRDYFDQYYLPRADECCPHVHALHHYRLIRPTSTASPGPVVALEVEDGPADVLPENRNEVLEKATQQAELGKLKQDIRKTLNNITFAMSQCKDAEKPANLKRLLDDALSTIQPEKSFTGMAPHGEKIVPIRLASASRKMETKRMKTKRQTDQNENEKDC</sequence>
<dbReference type="PROSITE" id="PS50157">
    <property type="entry name" value="ZINC_FINGER_C2H2_2"/>
    <property type="match status" value="1"/>
</dbReference>
<keyword evidence="1" id="KW-0862">Zinc</keyword>
<evidence type="ECO:0000256" key="1">
    <source>
        <dbReference type="PROSITE-ProRule" id="PRU00042"/>
    </source>
</evidence>
<feature type="compositionally biased region" description="Basic and acidic residues" evidence="2">
    <location>
        <begin position="397"/>
        <end position="419"/>
    </location>
</feature>
<gene>
    <name evidence="4" type="ORF">MSPICULIGERA_LOCUS13050</name>
</gene>
<reference evidence="4" key="1">
    <citation type="submission" date="2023-06" db="EMBL/GenBank/DDBJ databases">
        <authorList>
            <person name="Delattre M."/>
        </authorList>
    </citation>
    <scope>NUCLEOTIDE SEQUENCE</scope>
    <source>
        <strain evidence="4">AF72</strain>
    </source>
</reference>
<keyword evidence="1" id="KW-0479">Metal-binding</keyword>
<evidence type="ECO:0000256" key="2">
    <source>
        <dbReference type="SAM" id="MobiDB-lite"/>
    </source>
</evidence>
<evidence type="ECO:0000313" key="4">
    <source>
        <dbReference type="EMBL" id="CAJ0574722.1"/>
    </source>
</evidence>
<dbReference type="AlphaFoldDB" id="A0AA36CSX7"/>
<accession>A0AA36CSX7</accession>
<proteinExistence type="predicted"/>
<feature type="domain" description="C2H2-type" evidence="3">
    <location>
        <begin position="8"/>
        <end position="33"/>
    </location>
</feature>
<keyword evidence="5" id="KW-1185">Reference proteome</keyword>
<keyword evidence="1" id="KW-0863">Zinc-finger</keyword>
<protein>
    <recommendedName>
        <fullName evidence="3">C2H2-type domain-containing protein</fullName>
    </recommendedName>
</protein>
<evidence type="ECO:0000259" key="3">
    <source>
        <dbReference type="PROSITE" id="PS50157"/>
    </source>
</evidence>
<dbReference type="GO" id="GO:0008270">
    <property type="term" value="F:zinc ion binding"/>
    <property type="evidence" value="ECO:0007669"/>
    <property type="project" value="UniProtKB-KW"/>
</dbReference>
<dbReference type="EMBL" id="CATQJA010002632">
    <property type="protein sequence ID" value="CAJ0574722.1"/>
    <property type="molecule type" value="Genomic_DNA"/>
</dbReference>
<dbReference type="InterPro" id="IPR013087">
    <property type="entry name" value="Znf_C2H2_type"/>
</dbReference>
<feature type="region of interest" description="Disordered" evidence="2">
    <location>
        <begin position="393"/>
        <end position="419"/>
    </location>
</feature>
<organism evidence="4 5">
    <name type="scientific">Mesorhabditis spiculigera</name>
    <dbReference type="NCBI Taxonomy" id="96644"/>
    <lineage>
        <taxon>Eukaryota</taxon>
        <taxon>Metazoa</taxon>
        <taxon>Ecdysozoa</taxon>
        <taxon>Nematoda</taxon>
        <taxon>Chromadorea</taxon>
        <taxon>Rhabditida</taxon>
        <taxon>Rhabditina</taxon>
        <taxon>Rhabditomorpha</taxon>
        <taxon>Rhabditoidea</taxon>
        <taxon>Rhabditidae</taxon>
        <taxon>Mesorhabditinae</taxon>
        <taxon>Mesorhabditis</taxon>
    </lineage>
</organism>